<comment type="caution">
    <text evidence="4">The sequence shown here is derived from an EMBL/GenBank/DDBJ whole genome shotgun (WGS) entry which is preliminary data.</text>
</comment>
<sequence length="508" mass="56761">MLLSRDVGLSNGGTVSSRAAGSPDGLVSINGAAIVESSTEFIPVHPLGIKPLGNQYFASGPLARQALGHVGRLPDEMILQLLEYLQPESLESLGSTCRFLHAFCRLDDLWKPLFLESVVGPALPPWRGTWRNTLLQLPEDVSTRIDCSNVFSDVLHRPFACSNIVLKNYVSGIPRGNQISRLSNLSYGDFAERWSDQPFILTDYVQSWPVYEDWTIEKLNKSYSNVDFRAEAVDWPFSAYHSYMCNSRDESPLYLFDRKFAEKMGIKIGHEEDCAYWPPECFGEDVFHLLGQERPAHRWLIIGPERSGSTFHKDPNGTGAWNAVIQGSKYWLMFPPSVPQPPGVFVSADSSEVTSPLSIAEYLLTFHAEARKEAGCLEGICGAGELLYVPSGWWHLVVNLEAGIALTQNFVTNSKKHLAHVLSFLKDKPDQVTGFSRDVESPYDLFVQRLREKQPQLLEQAFEEMERKSAGKKRRWEEAVGSKEETGNGSGGFSFGFGGDDLEDDEIP</sequence>
<dbReference type="InterPro" id="IPR041667">
    <property type="entry name" value="Cupin_8"/>
</dbReference>
<evidence type="ECO:0000313" key="5">
    <source>
        <dbReference type="Proteomes" id="UP001408356"/>
    </source>
</evidence>
<protein>
    <submittedName>
        <fullName evidence="4">Uncharacterized protein</fullName>
    </submittedName>
</protein>
<reference evidence="4 5" key="1">
    <citation type="journal article" date="2024" name="J. Plant Pathol.">
        <title>Sequence and assembly of the genome of Seiridium unicorne, isolate CBS 538.82, causal agent of cypress canker disease.</title>
        <authorList>
            <person name="Scali E."/>
            <person name="Rocca G.D."/>
            <person name="Danti R."/>
            <person name="Garbelotto M."/>
            <person name="Barberini S."/>
            <person name="Baroncelli R."/>
            <person name="Emiliani G."/>
        </authorList>
    </citation>
    <scope>NUCLEOTIDE SEQUENCE [LARGE SCALE GENOMIC DNA]</scope>
    <source>
        <strain evidence="4 5">BM-138-508</strain>
    </source>
</reference>
<dbReference type="InterPro" id="IPR036047">
    <property type="entry name" value="F-box-like_dom_sf"/>
</dbReference>
<dbReference type="SUPFAM" id="SSF51197">
    <property type="entry name" value="Clavaminate synthase-like"/>
    <property type="match status" value="1"/>
</dbReference>
<dbReference type="PROSITE" id="PS50181">
    <property type="entry name" value="FBOX"/>
    <property type="match status" value="1"/>
</dbReference>
<dbReference type="PANTHER" id="PTHR12480">
    <property type="entry name" value="ARGININE DEMETHYLASE AND LYSYL-HYDROXYLASE JMJD"/>
    <property type="match status" value="1"/>
</dbReference>
<name>A0ABR2V3K6_9PEZI</name>
<dbReference type="SUPFAM" id="SSF81383">
    <property type="entry name" value="F-box domain"/>
    <property type="match status" value="1"/>
</dbReference>
<dbReference type="Pfam" id="PF13621">
    <property type="entry name" value="Cupin_8"/>
    <property type="match status" value="1"/>
</dbReference>
<evidence type="ECO:0000256" key="1">
    <source>
        <dbReference type="SAM" id="MobiDB-lite"/>
    </source>
</evidence>
<keyword evidence="5" id="KW-1185">Reference proteome</keyword>
<organism evidence="4 5">
    <name type="scientific">Seiridium unicorne</name>
    <dbReference type="NCBI Taxonomy" id="138068"/>
    <lineage>
        <taxon>Eukaryota</taxon>
        <taxon>Fungi</taxon>
        <taxon>Dikarya</taxon>
        <taxon>Ascomycota</taxon>
        <taxon>Pezizomycotina</taxon>
        <taxon>Sordariomycetes</taxon>
        <taxon>Xylariomycetidae</taxon>
        <taxon>Amphisphaeriales</taxon>
        <taxon>Sporocadaceae</taxon>
        <taxon>Seiridium</taxon>
    </lineage>
</organism>
<gene>
    <name evidence="4" type="ORF">SUNI508_06236</name>
</gene>
<feature type="compositionally biased region" description="Basic and acidic residues" evidence="1">
    <location>
        <begin position="464"/>
        <end position="486"/>
    </location>
</feature>
<feature type="compositionally biased region" description="Gly residues" evidence="1">
    <location>
        <begin position="488"/>
        <end position="499"/>
    </location>
</feature>
<dbReference type="InterPro" id="IPR050910">
    <property type="entry name" value="JMJD6_ArgDemeth/LysHydrox"/>
</dbReference>
<evidence type="ECO:0000259" key="3">
    <source>
        <dbReference type="PROSITE" id="PS51184"/>
    </source>
</evidence>
<dbReference type="InterPro" id="IPR001810">
    <property type="entry name" value="F-box_dom"/>
</dbReference>
<proteinExistence type="predicted"/>
<dbReference type="EMBL" id="JARVKF010000212">
    <property type="protein sequence ID" value="KAK9421091.1"/>
    <property type="molecule type" value="Genomic_DNA"/>
</dbReference>
<dbReference type="InterPro" id="IPR003347">
    <property type="entry name" value="JmjC_dom"/>
</dbReference>
<feature type="domain" description="F-box" evidence="2">
    <location>
        <begin position="67"/>
        <end position="113"/>
    </location>
</feature>
<dbReference type="PANTHER" id="PTHR12480:SF21">
    <property type="entry name" value="JMJC DOMAIN-CONTAINING PROTEIN 8"/>
    <property type="match status" value="1"/>
</dbReference>
<dbReference type="Gene3D" id="1.20.1280.50">
    <property type="match status" value="1"/>
</dbReference>
<accession>A0ABR2V3K6</accession>
<dbReference type="Pfam" id="PF12937">
    <property type="entry name" value="F-box-like"/>
    <property type="match status" value="1"/>
</dbReference>
<evidence type="ECO:0000259" key="2">
    <source>
        <dbReference type="PROSITE" id="PS50181"/>
    </source>
</evidence>
<dbReference type="SMART" id="SM00558">
    <property type="entry name" value="JmjC"/>
    <property type="match status" value="1"/>
</dbReference>
<dbReference type="Proteomes" id="UP001408356">
    <property type="component" value="Unassembled WGS sequence"/>
</dbReference>
<dbReference type="PROSITE" id="PS51184">
    <property type="entry name" value="JMJC"/>
    <property type="match status" value="1"/>
</dbReference>
<feature type="domain" description="JmjC" evidence="3">
    <location>
        <begin position="267"/>
        <end position="427"/>
    </location>
</feature>
<feature type="region of interest" description="Disordered" evidence="1">
    <location>
        <begin position="463"/>
        <end position="508"/>
    </location>
</feature>
<dbReference type="Gene3D" id="2.60.120.650">
    <property type="entry name" value="Cupin"/>
    <property type="match status" value="1"/>
</dbReference>
<evidence type="ECO:0000313" key="4">
    <source>
        <dbReference type="EMBL" id="KAK9421091.1"/>
    </source>
</evidence>